<dbReference type="InterPro" id="IPR013196">
    <property type="entry name" value="HTH_11"/>
</dbReference>
<evidence type="ECO:0000259" key="1">
    <source>
        <dbReference type="Pfam" id="PF08279"/>
    </source>
</evidence>
<dbReference type="EMBL" id="CP081051">
    <property type="protein sequence ID" value="UWQ41934.1"/>
    <property type="molecule type" value="Genomic_DNA"/>
</dbReference>
<accession>A0A0P1H7I1</accession>
<dbReference type="InterPro" id="IPR026881">
    <property type="entry name" value="WYL_dom"/>
</dbReference>
<dbReference type="PROSITE" id="PS52050">
    <property type="entry name" value="WYL"/>
    <property type="match status" value="1"/>
</dbReference>
<organism evidence="3 5">
    <name type="scientific">Leisingera aquaemixtae</name>
    <dbReference type="NCBI Taxonomy" id="1396826"/>
    <lineage>
        <taxon>Bacteria</taxon>
        <taxon>Pseudomonadati</taxon>
        <taxon>Pseudomonadota</taxon>
        <taxon>Alphaproteobacteria</taxon>
        <taxon>Rhodobacterales</taxon>
        <taxon>Roseobacteraceae</taxon>
        <taxon>Leisingera</taxon>
    </lineage>
</organism>
<evidence type="ECO:0000259" key="2">
    <source>
        <dbReference type="Pfam" id="PF13280"/>
    </source>
</evidence>
<reference evidence="3 5" key="1">
    <citation type="submission" date="2015-09" db="EMBL/GenBank/DDBJ databases">
        <authorList>
            <consortium name="Swine Surveillance"/>
        </authorList>
    </citation>
    <scope>NUCLEOTIDE SEQUENCE [LARGE SCALE GENOMIC DNA]</scope>
    <source>
        <strain evidence="3 5">CECT 8399</strain>
    </source>
</reference>
<evidence type="ECO:0000313" key="4">
    <source>
        <dbReference type="EMBL" id="UWQ41934.1"/>
    </source>
</evidence>
<reference evidence="4" key="2">
    <citation type="submission" date="2021-08" db="EMBL/GenBank/DDBJ databases">
        <authorList>
            <person name="Nwanade C."/>
            <person name="Wang M."/>
            <person name="Masoudi A."/>
            <person name="Yu Z."/>
            <person name="Liu J."/>
        </authorList>
    </citation>
    <scope>NUCLEOTIDE SEQUENCE</scope>
    <source>
        <strain evidence="4">S166</strain>
    </source>
</reference>
<keyword evidence="6" id="KW-1185">Reference proteome</keyword>
<dbReference type="PANTHER" id="PTHR34580">
    <property type="match status" value="1"/>
</dbReference>
<dbReference type="AlphaFoldDB" id="A0A0P1H7I1"/>
<gene>
    <name evidence="4" type="ORF">K3718_02250</name>
    <name evidence="3" type="ORF">PHA8399_00852</name>
</gene>
<dbReference type="Proteomes" id="UP001058514">
    <property type="component" value="Chromosome"/>
</dbReference>
<name>A0A0P1H7I1_9RHOB</name>
<dbReference type="Pfam" id="PF08279">
    <property type="entry name" value="HTH_11"/>
    <property type="match status" value="1"/>
</dbReference>
<evidence type="ECO:0000313" key="5">
    <source>
        <dbReference type="Proteomes" id="UP000051326"/>
    </source>
</evidence>
<dbReference type="EMBL" id="CYSR01000010">
    <property type="protein sequence ID" value="CUH98737.1"/>
    <property type="molecule type" value="Genomic_DNA"/>
</dbReference>
<proteinExistence type="predicted"/>
<evidence type="ECO:0000313" key="3">
    <source>
        <dbReference type="EMBL" id="CUH98737.1"/>
    </source>
</evidence>
<dbReference type="InterPro" id="IPR036388">
    <property type="entry name" value="WH-like_DNA-bd_sf"/>
</dbReference>
<dbReference type="Pfam" id="PF13280">
    <property type="entry name" value="WYL"/>
    <property type="match status" value="1"/>
</dbReference>
<dbReference type="PANTHER" id="PTHR34580:SF3">
    <property type="entry name" value="PROTEIN PAFB"/>
    <property type="match status" value="1"/>
</dbReference>
<dbReference type="RefSeq" id="WP_058284939.1">
    <property type="nucleotide sequence ID" value="NZ_CP041159.1"/>
</dbReference>
<sequence>MPRTGRLFEIIQILRTATAPVRAEDLAGTLEVSKRTIYRDIAALQAMRTPVEGEAGIGYMLRKGYDLPPLNFDEEELEALHVGLAMLMRTGDGALQKAAARVSHKIKDVHATADWLQVAPWGAPLDDPEQGCVSKALLRQAVRESRKLQLTYLSPDSGESCRTLRPLALIYHIDCTMLAAWCELRGGFRHFRTDRMLAADVLEDGFAPEAGALRKLWMEQEGWNFAFAP</sequence>
<dbReference type="Proteomes" id="UP000051326">
    <property type="component" value="Unassembled WGS sequence"/>
</dbReference>
<dbReference type="Gene3D" id="1.10.10.10">
    <property type="entry name" value="Winged helix-like DNA-binding domain superfamily/Winged helix DNA-binding domain"/>
    <property type="match status" value="1"/>
</dbReference>
<feature type="domain" description="Helix-turn-helix type 11" evidence="1">
    <location>
        <begin position="6"/>
        <end position="59"/>
    </location>
</feature>
<evidence type="ECO:0000313" key="6">
    <source>
        <dbReference type="Proteomes" id="UP001058514"/>
    </source>
</evidence>
<dbReference type="STRING" id="1396826.PHA8399_00852"/>
<protein>
    <submittedName>
        <fullName evidence="3">HTH domain protein</fullName>
    </submittedName>
    <submittedName>
        <fullName evidence="4">YafY family transcriptional regulator</fullName>
    </submittedName>
</protein>
<dbReference type="InterPro" id="IPR036390">
    <property type="entry name" value="WH_DNA-bd_sf"/>
</dbReference>
<feature type="domain" description="WYL" evidence="2">
    <location>
        <begin position="137"/>
        <end position="200"/>
    </location>
</feature>
<dbReference type="InterPro" id="IPR051534">
    <property type="entry name" value="CBASS_pafABC_assoc_protein"/>
</dbReference>
<dbReference type="SUPFAM" id="SSF46785">
    <property type="entry name" value="Winged helix' DNA-binding domain"/>
    <property type="match status" value="1"/>
</dbReference>